<evidence type="ECO:0000313" key="4">
    <source>
        <dbReference type="EMBL" id="ATN89596.1"/>
    </source>
</evidence>
<evidence type="ECO:0000313" key="5">
    <source>
        <dbReference type="Proteomes" id="UP000229692"/>
    </source>
</evidence>
<dbReference type="InterPro" id="IPR027417">
    <property type="entry name" value="P-loop_NTPase"/>
</dbReference>
<dbReference type="GO" id="GO:0016787">
    <property type="term" value="F:hydrolase activity"/>
    <property type="evidence" value="ECO:0007669"/>
    <property type="project" value="UniProtKB-KW"/>
</dbReference>
<dbReference type="EMBL" id="MF919510">
    <property type="protein sequence ID" value="ATN89596.1"/>
    <property type="molecule type" value="Genomic_DNA"/>
</dbReference>
<keyword evidence="1" id="KW-0378">Hydrolase</keyword>
<dbReference type="PROSITE" id="PS51192">
    <property type="entry name" value="HELICASE_ATP_BIND_1"/>
    <property type="match status" value="1"/>
</dbReference>
<proteinExistence type="predicted"/>
<dbReference type="PANTHER" id="PTHR45629">
    <property type="entry name" value="SNF2/RAD54 FAMILY MEMBER"/>
    <property type="match status" value="1"/>
</dbReference>
<dbReference type="Gene3D" id="3.40.50.300">
    <property type="entry name" value="P-loop containing nucleotide triphosphate hydrolases"/>
    <property type="match status" value="1"/>
</dbReference>
<dbReference type="InterPro" id="IPR038718">
    <property type="entry name" value="SNF2-like_sf"/>
</dbReference>
<evidence type="ECO:0000256" key="1">
    <source>
        <dbReference type="ARBA" id="ARBA00022801"/>
    </source>
</evidence>
<keyword evidence="4" id="KW-0067">ATP-binding</keyword>
<dbReference type="SMART" id="SM00490">
    <property type="entry name" value="HELICc"/>
    <property type="match status" value="1"/>
</dbReference>
<dbReference type="InterPro" id="IPR049730">
    <property type="entry name" value="SNF2/RAD54-like_C"/>
</dbReference>
<reference evidence="4 5" key="1">
    <citation type="submission" date="2017-09" db="EMBL/GenBank/DDBJ databases">
        <authorList>
            <person name="Pope W.H."/>
            <person name="Garlena R.A."/>
            <person name="Russell D.A."/>
            <person name="Jacobs-Sera D."/>
            <person name="Hatfull G.F."/>
        </authorList>
    </citation>
    <scope>NUCLEOTIDE SEQUENCE [LARGE SCALE GENOMIC DNA]</scope>
</reference>
<dbReference type="SMART" id="SM00487">
    <property type="entry name" value="DEXDc"/>
    <property type="match status" value="1"/>
</dbReference>
<name>A0A2D1GCP5_9CAUD</name>
<dbReference type="SUPFAM" id="SSF52540">
    <property type="entry name" value="P-loop containing nucleoside triphosphate hydrolases"/>
    <property type="match status" value="2"/>
</dbReference>
<feature type="domain" description="Helicase ATP-binding" evidence="2">
    <location>
        <begin position="151"/>
        <end position="354"/>
    </location>
</feature>
<gene>
    <name evidence="4" type="ORF">SEA_KABLUNA_75</name>
</gene>
<dbReference type="PANTHER" id="PTHR45629:SF7">
    <property type="entry name" value="DNA EXCISION REPAIR PROTEIN ERCC-6-RELATED"/>
    <property type="match status" value="1"/>
</dbReference>
<organism evidence="4 5">
    <name type="scientific">Gordonia phage Kabluna</name>
    <dbReference type="NCBI Taxonomy" id="2041511"/>
    <lineage>
        <taxon>Viruses</taxon>
        <taxon>Duplodnaviria</taxon>
        <taxon>Heunggongvirae</taxon>
        <taxon>Uroviricota</taxon>
        <taxon>Caudoviricetes</taxon>
        <taxon>Zierdtviridae</taxon>
        <taxon>Emilbogenvirinae</taxon>
        <taxon>Kablunavirus</taxon>
        <taxon>Kablunavirus kabluna</taxon>
    </lineage>
</organism>
<keyword evidence="4" id="KW-0547">Nucleotide-binding</keyword>
<accession>A0A2D1GCP5</accession>
<dbReference type="CDD" id="cd18793">
    <property type="entry name" value="SF2_C_SNF"/>
    <property type="match status" value="1"/>
</dbReference>
<evidence type="ECO:0000259" key="2">
    <source>
        <dbReference type="PROSITE" id="PS51192"/>
    </source>
</evidence>
<dbReference type="InterPro" id="IPR014001">
    <property type="entry name" value="Helicase_ATP-bd"/>
</dbReference>
<dbReference type="GO" id="GO:0004386">
    <property type="term" value="F:helicase activity"/>
    <property type="evidence" value="ECO:0007669"/>
    <property type="project" value="UniProtKB-KW"/>
</dbReference>
<dbReference type="InterPro" id="IPR050496">
    <property type="entry name" value="SNF2_RAD54_helicase_repair"/>
</dbReference>
<dbReference type="InterPro" id="IPR001650">
    <property type="entry name" value="Helicase_C-like"/>
</dbReference>
<protein>
    <submittedName>
        <fullName evidence="4">DNA helicase</fullName>
    </submittedName>
</protein>
<feature type="domain" description="Helicase C-terminal" evidence="3">
    <location>
        <begin position="536"/>
        <end position="687"/>
    </location>
</feature>
<dbReference type="Gene3D" id="3.40.50.10810">
    <property type="entry name" value="Tandem AAA-ATPase domain"/>
    <property type="match status" value="1"/>
</dbReference>
<dbReference type="InterPro" id="IPR000330">
    <property type="entry name" value="SNF2_N"/>
</dbReference>
<dbReference type="Pfam" id="PF00271">
    <property type="entry name" value="Helicase_C"/>
    <property type="match status" value="1"/>
</dbReference>
<dbReference type="PROSITE" id="PS51194">
    <property type="entry name" value="HELICASE_CTER"/>
    <property type="match status" value="1"/>
</dbReference>
<keyword evidence="5" id="KW-1185">Reference proteome</keyword>
<dbReference type="Proteomes" id="UP000229692">
    <property type="component" value="Segment"/>
</dbReference>
<evidence type="ECO:0000259" key="3">
    <source>
        <dbReference type="PROSITE" id="PS51194"/>
    </source>
</evidence>
<dbReference type="GO" id="GO:0005524">
    <property type="term" value="F:ATP binding"/>
    <property type="evidence" value="ECO:0007669"/>
    <property type="project" value="InterPro"/>
</dbReference>
<dbReference type="Pfam" id="PF00176">
    <property type="entry name" value="SNF2-rel_dom"/>
    <property type="match status" value="1"/>
</dbReference>
<keyword evidence="4" id="KW-0347">Helicase</keyword>
<sequence length="695" mass="77912">MGAIELVSDNPTDLERIAALKEGAFWAQRADGDTSLTTIELWWPTGLKVEYRDHLMMQLKELGGKDVSSGGGLLDLSLTNCKALRQAFGGPTGEDLWTSAGLEDWALDEIERLGNIENFASAKSDAELSDRFRAELPAVNRMVRAYQRAGIAFLTHTRAALLADHPGLGKTLQTIGSMAEAGIVGDILVAAPSIAVATTWPDELAVWAPDEECIAIMGTGKTRKTILDRLGPPPTDRRRWIIINLEMMRSQWIPPMPVTRPHKRTGKMGTFKEPGWWDHKYPQLHEREWSAFVIDESHRALICHSATPQSQTQVRAGAGMIPVREGGMKIALSGTPFRGKVENLWGTLNWLYPDKYHAYWTWAQQWFHVLGDVRANQEGRGPGNVEIAGLDETKAKLFYEDIAPIMLRRTKAEVYAELPPKLYAGTPLPYEDGTFDDDSPIGHWLTMDAKQEKAYREISEEAETMLDSGILVASTFLAELTRMKQFAICHGDIETFMKDGEEAYRFLPQMPSNKFAWLVEFLDSLGINKHSSMEPDEEEAVRKVVVASQFTSILDMYERELAKLGIECLKVTGKVPQAQRKANKDRWQSVGGPRVFLLNTQAGGVSLTLDAADDLVFLDETWIPDEQEQVEDRIHRVSRVHQVTIHYLRTLGTIEENIAFTTGSRERLTKMLIDGQRGVKFAKSLLTPIDRKKVA</sequence>